<dbReference type="HAMAP" id="MF_00003">
    <property type="entry name" value="RbfA"/>
    <property type="match status" value="1"/>
</dbReference>
<comment type="function">
    <text evidence="2">One of several proteins that assist in the late maturation steps of the functional core of the 30S ribosomal subunit. Associates with free 30S ribosomal subunits (but not with 30S subunits that are part of 70S ribosomes or polysomes). Required for efficient processing of 16S rRNA. May interact with the 5'-terminal helix region of 16S rRNA.</text>
</comment>
<dbReference type="InterPro" id="IPR000238">
    <property type="entry name" value="RbfA"/>
</dbReference>
<dbReference type="InterPro" id="IPR015946">
    <property type="entry name" value="KH_dom-like_a/b"/>
</dbReference>
<comment type="subunit">
    <text evidence="2">Monomer. Binds 30S ribosomal subunits, but not 50S ribosomal subunits or 70S ribosomes.</text>
</comment>
<reference evidence="5" key="1">
    <citation type="submission" date="2019-02" db="EMBL/GenBank/DDBJ databases">
        <authorList>
            <person name="Gruber-Vodicka R. H."/>
            <person name="Seah K. B. B."/>
        </authorList>
    </citation>
    <scope>NUCLEOTIDE SEQUENCE</scope>
    <source>
        <strain evidence="3">BECK_BZ197</strain>
        <strain evidence="5">BECK_BZ198</strain>
        <strain evidence="4">BECK_BZ199</strain>
    </source>
</reference>
<dbReference type="GO" id="GO:0030490">
    <property type="term" value="P:maturation of SSU-rRNA"/>
    <property type="evidence" value="ECO:0007669"/>
    <property type="project" value="UniProtKB-UniRule"/>
</dbReference>
<evidence type="ECO:0000313" key="3">
    <source>
        <dbReference type="EMBL" id="VFK27347.1"/>
    </source>
</evidence>
<evidence type="ECO:0000313" key="4">
    <source>
        <dbReference type="EMBL" id="VFK33599.1"/>
    </source>
</evidence>
<dbReference type="SUPFAM" id="SSF89919">
    <property type="entry name" value="Ribosome-binding factor A, RbfA"/>
    <property type="match status" value="1"/>
</dbReference>
<dbReference type="EMBL" id="CAADFO010000027">
    <property type="protein sequence ID" value="VFK27347.1"/>
    <property type="molecule type" value="Genomic_DNA"/>
</dbReference>
<evidence type="ECO:0000256" key="2">
    <source>
        <dbReference type="HAMAP-Rule" id="MF_00003"/>
    </source>
</evidence>
<comment type="similarity">
    <text evidence="2">Belongs to the RbfA family.</text>
</comment>
<dbReference type="InterPro" id="IPR023799">
    <property type="entry name" value="RbfA_dom_sf"/>
</dbReference>
<name>A0A451BDA9_9GAMM</name>
<organism evidence="5">
    <name type="scientific">Candidatus Kentrum sp. MB</name>
    <dbReference type="NCBI Taxonomy" id="2138164"/>
    <lineage>
        <taxon>Bacteria</taxon>
        <taxon>Pseudomonadati</taxon>
        <taxon>Pseudomonadota</taxon>
        <taxon>Gammaproteobacteria</taxon>
        <taxon>Candidatus Kentrum</taxon>
    </lineage>
</organism>
<dbReference type="EMBL" id="CAADGH010000049">
    <property type="protein sequence ID" value="VFK76276.1"/>
    <property type="molecule type" value="Genomic_DNA"/>
</dbReference>
<dbReference type="Gene3D" id="3.30.300.20">
    <property type="match status" value="1"/>
</dbReference>
<dbReference type="NCBIfam" id="TIGR00082">
    <property type="entry name" value="rbfA"/>
    <property type="match status" value="1"/>
</dbReference>
<protein>
    <recommendedName>
        <fullName evidence="2">Ribosome-binding factor A</fullName>
    </recommendedName>
</protein>
<proteinExistence type="inferred from homology"/>
<dbReference type="PANTHER" id="PTHR33515">
    <property type="entry name" value="RIBOSOME-BINDING FACTOR A, CHLOROPLASTIC-RELATED"/>
    <property type="match status" value="1"/>
</dbReference>
<dbReference type="AlphaFoldDB" id="A0A451BDA9"/>
<dbReference type="GO" id="GO:0005829">
    <property type="term" value="C:cytosol"/>
    <property type="evidence" value="ECO:0007669"/>
    <property type="project" value="TreeGrafter"/>
</dbReference>
<gene>
    <name evidence="2" type="primary">rbfA</name>
    <name evidence="3" type="ORF">BECKMB1821G_GA0114241_102720</name>
    <name evidence="5" type="ORF">BECKMB1821H_GA0114242_104915</name>
    <name evidence="4" type="ORF">BECKMB1821I_GA0114274_104914</name>
</gene>
<evidence type="ECO:0000256" key="1">
    <source>
        <dbReference type="ARBA" id="ARBA00022517"/>
    </source>
</evidence>
<accession>A0A451BDA9</accession>
<dbReference type="Pfam" id="PF02033">
    <property type="entry name" value="RBFA"/>
    <property type="match status" value="1"/>
</dbReference>
<dbReference type="GO" id="GO:0043024">
    <property type="term" value="F:ribosomal small subunit binding"/>
    <property type="evidence" value="ECO:0007669"/>
    <property type="project" value="TreeGrafter"/>
</dbReference>
<keyword evidence="1 2" id="KW-0690">Ribosome biogenesis</keyword>
<dbReference type="PANTHER" id="PTHR33515:SF1">
    <property type="entry name" value="RIBOSOME-BINDING FACTOR A, CHLOROPLASTIC-RELATED"/>
    <property type="match status" value="1"/>
</dbReference>
<sequence>MPREFSRSERMSYQIQRELAALLLRDVSDPRLQNLTISEVRVNRDLAQATVYFTGQDNIAKTEETLAALRQASGFFRKNLANRLRARGVPKLKFVYDHHLDRANQLVALIDEAAPH</sequence>
<comment type="subcellular location">
    <subcellularLocation>
        <location evidence="2">Cytoplasm</location>
    </subcellularLocation>
</comment>
<dbReference type="EMBL" id="CAADFQ010000049">
    <property type="protein sequence ID" value="VFK33599.1"/>
    <property type="molecule type" value="Genomic_DNA"/>
</dbReference>
<keyword evidence="2" id="KW-0963">Cytoplasm</keyword>
<evidence type="ECO:0000313" key="5">
    <source>
        <dbReference type="EMBL" id="VFK76276.1"/>
    </source>
</evidence>